<dbReference type="EMBL" id="JAUCMV010000004">
    <property type="protein sequence ID" value="KAK0406286.1"/>
    <property type="molecule type" value="Genomic_DNA"/>
</dbReference>
<evidence type="ECO:0000256" key="4">
    <source>
        <dbReference type="ARBA" id="ARBA00022729"/>
    </source>
</evidence>
<evidence type="ECO:0000313" key="7">
    <source>
        <dbReference type="Proteomes" id="UP001175271"/>
    </source>
</evidence>
<keyword evidence="3" id="KW-0964">Secreted</keyword>
<dbReference type="AlphaFoldDB" id="A0AA39HJC0"/>
<comment type="subcellular location">
    <subcellularLocation>
        <location evidence="1">Secreted</location>
    </subcellularLocation>
</comment>
<proteinExistence type="inferred from homology"/>
<feature type="chain" id="PRO_5041229778" evidence="5">
    <location>
        <begin position="20"/>
        <end position="186"/>
    </location>
</feature>
<dbReference type="InterPro" id="IPR029034">
    <property type="entry name" value="Cystine-knot_cytokine"/>
</dbReference>
<comment type="similarity">
    <text evidence="2">Belongs to the IL-17 family.</text>
</comment>
<name>A0AA39HJC0_9BILA</name>
<dbReference type="Gene3D" id="2.10.90.10">
    <property type="entry name" value="Cystine-knot cytokines"/>
    <property type="match status" value="1"/>
</dbReference>
<evidence type="ECO:0000256" key="2">
    <source>
        <dbReference type="ARBA" id="ARBA00007236"/>
    </source>
</evidence>
<dbReference type="Pfam" id="PF06083">
    <property type="entry name" value="IL17"/>
    <property type="match status" value="1"/>
</dbReference>
<dbReference type="GO" id="GO:0005125">
    <property type="term" value="F:cytokine activity"/>
    <property type="evidence" value="ECO:0007669"/>
    <property type="project" value="InterPro"/>
</dbReference>
<gene>
    <name evidence="6" type="ORF">QR680_018479</name>
</gene>
<evidence type="ECO:0000256" key="1">
    <source>
        <dbReference type="ARBA" id="ARBA00004613"/>
    </source>
</evidence>
<sequence length="186" mass="20774">MLLSVIFTLLTMLLAEVGAFIAASADCLRRDVFAQYGSRFLLAKDADLTDASPLRLSLPVETLADGADDVKCAGSRSRHLSSKFDSAFQHRLVCPFKVVKDYNSNRLPRIIEKVECICDRPATLSPYTKIRCQPLDYKMPVMYKKEGSEEYEHAEETIPLACVPISPAIERPSEDDFLIPIKVSSE</sequence>
<comment type="caution">
    <text evidence="6">The sequence shown here is derived from an EMBL/GenBank/DDBJ whole genome shotgun (WGS) entry which is preliminary data.</text>
</comment>
<organism evidence="6 7">
    <name type="scientific">Steinernema hermaphroditum</name>
    <dbReference type="NCBI Taxonomy" id="289476"/>
    <lineage>
        <taxon>Eukaryota</taxon>
        <taxon>Metazoa</taxon>
        <taxon>Ecdysozoa</taxon>
        <taxon>Nematoda</taxon>
        <taxon>Chromadorea</taxon>
        <taxon>Rhabditida</taxon>
        <taxon>Tylenchina</taxon>
        <taxon>Panagrolaimomorpha</taxon>
        <taxon>Strongyloidoidea</taxon>
        <taxon>Steinernematidae</taxon>
        <taxon>Steinernema</taxon>
    </lineage>
</organism>
<reference evidence="6" key="1">
    <citation type="submission" date="2023-06" db="EMBL/GenBank/DDBJ databases">
        <title>Genomic analysis of the entomopathogenic nematode Steinernema hermaphroditum.</title>
        <authorList>
            <person name="Schwarz E.M."/>
            <person name="Heppert J.K."/>
            <person name="Baniya A."/>
            <person name="Schwartz H.T."/>
            <person name="Tan C.-H."/>
            <person name="Antoshechkin I."/>
            <person name="Sternberg P.W."/>
            <person name="Goodrich-Blair H."/>
            <person name="Dillman A.R."/>
        </authorList>
    </citation>
    <scope>NUCLEOTIDE SEQUENCE</scope>
    <source>
        <strain evidence="6">PS9179</strain>
        <tissue evidence="6">Whole animal</tissue>
    </source>
</reference>
<protein>
    <submittedName>
        <fullName evidence="6">Uncharacterized protein</fullName>
    </submittedName>
</protein>
<accession>A0AA39HJC0</accession>
<keyword evidence="7" id="KW-1185">Reference proteome</keyword>
<dbReference type="SUPFAM" id="SSF57501">
    <property type="entry name" value="Cystine-knot cytokines"/>
    <property type="match status" value="1"/>
</dbReference>
<evidence type="ECO:0000256" key="5">
    <source>
        <dbReference type="SAM" id="SignalP"/>
    </source>
</evidence>
<evidence type="ECO:0000313" key="6">
    <source>
        <dbReference type="EMBL" id="KAK0406286.1"/>
    </source>
</evidence>
<dbReference type="GO" id="GO:0005576">
    <property type="term" value="C:extracellular region"/>
    <property type="evidence" value="ECO:0007669"/>
    <property type="project" value="UniProtKB-SubCell"/>
</dbReference>
<evidence type="ECO:0000256" key="3">
    <source>
        <dbReference type="ARBA" id="ARBA00022525"/>
    </source>
</evidence>
<dbReference type="Proteomes" id="UP001175271">
    <property type="component" value="Unassembled WGS sequence"/>
</dbReference>
<keyword evidence="4 5" id="KW-0732">Signal</keyword>
<dbReference type="InterPro" id="IPR010345">
    <property type="entry name" value="IL-17_fam"/>
</dbReference>
<feature type="signal peptide" evidence="5">
    <location>
        <begin position="1"/>
        <end position="19"/>
    </location>
</feature>